<proteinExistence type="predicted"/>
<gene>
    <name evidence="2" type="ORF">GCM10023116_27750</name>
</gene>
<protein>
    <recommendedName>
        <fullName evidence="1">Glycosyltransferase 2-like domain-containing protein</fullName>
    </recommendedName>
</protein>
<reference evidence="3" key="1">
    <citation type="journal article" date="2019" name="Int. J. Syst. Evol. Microbiol.">
        <title>The Global Catalogue of Microorganisms (GCM) 10K type strain sequencing project: providing services to taxonomists for standard genome sequencing and annotation.</title>
        <authorList>
            <consortium name="The Broad Institute Genomics Platform"/>
            <consortium name="The Broad Institute Genome Sequencing Center for Infectious Disease"/>
            <person name="Wu L."/>
            <person name="Ma J."/>
        </authorList>
    </citation>
    <scope>NUCLEOTIDE SEQUENCE [LARGE SCALE GENOMIC DNA]</scope>
    <source>
        <strain evidence="3">JCM 17805</strain>
    </source>
</reference>
<dbReference type="InterPro" id="IPR001173">
    <property type="entry name" value="Glyco_trans_2-like"/>
</dbReference>
<dbReference type="SUPFAM" id="SSF53448">
    <property type="entry name" value="Nucleotide-diphospho-sugar transferases"/>
    <property type="match status" value="1"/>
</dbReference>
<keyword evidence="3" id="KW-1185">Reference proteome</keyword>
<dbReference type="EMBL" id="BAABFL010000399">
    <property type="protein sequence ID" value="GAA4650492.1"/>
    <property type="molecule type" value="Genomic_DNA"/>
</dbReference>
<evidence type="ECO:0000313" key="3">
    <source>
        <dbReference type="Proteomes" id="UP001500604"/>
    </source>
</evidence>
<dbReference type="InterPro" id="IPR029044">
    <property type="entry name" value="Nucleotide-diphossugar_trans"/>
</dbReference>
<evidence type="ECO:0000259" key="1">
    <source>
        <dbReference type="Pfam" id="PF00535"/>
    </source>
</evidence>
<dbReference type="RefSeq" id="WP_345196681.1">
    <property type="nucleotide sequence ID" value="NZ_BAABFL010000399.1"/>
</dbReference>
<sequence length="227" mass="27026">MAARCGIAIRNANGEYLTGLDDDDYFLSNRLESFVEYIFKKKKQGIVPSLIYSNYILKRMSGEKKIKRKKYVSLNDLYFRNYVGNQAFFLKERAVAVGLFDIQMPAWQDYDFWIRLINKYGVALNTFDFTYVTDISHDHERISSVGKIENAYSVFVKKHFIPSERHKIFKLYLNVLVYCRDFQKFSLIDFYRYLKLVRNTEELIFVLKIGLKYFLKKMSFLNYKPVA</sequence>
<name>A0ABP8V6C6_9GAMM</name>
<evidence type="ECO:0000313" key="2">
    <source>
        <dbReference type="EMBL" id="GAA4650492.1"/>
    </source>
</evidence>
<dbReference type="Pfam" id="PF00535">
    <property type="entry name" value="Glycos_transf_2"/>
    <property type="match status" value="1"/>
</dbReference>
<dbReference type="Gene3D" id="3.90.550.10">
    <property type="entry name" value="Spore Coat Polysaccharide Biosynthesis Protein SpsA, Chain A"/>
    <property type="match status" value="1"/>
</dbReference>
<organism evidence="2 3">
    <name type="scientific">Kistimonas scapharcae</name>
    <dbReference type="NCBI Taxonomy" id="1036133"/>
    <lineage>
        <taxon>Bacteria</taxon>
        <taxon>Pseudomonadati</taxon>
        <taxon>Pseudomonadota</taxon>
        <taxon>Gammaproteobacteria</taxon>
        <taxon>Oceanospirillales</taxon>
        <taxon>Endozoicomonadaceae</taxon>
        <taxon>Kistimonas</taxon>
    </lineage>
</organism>
<feature type="domain" description="Glycosyltransferase 2-like" evidence="1">
    <location>
        <begin position="8"/>
        <end position="66"/>
    </location>
</feature>
<dbReference type="Proteomes" id="UP001500604">
    <property type="component" value="Unassembled WGS sequence"/>
</dbReference>
<accession>A0ABP8V6C6</accession>
<comment type="caution">
    <text evidence="2">The sequence shown here is derived from an EMBL/GenBank/DDBJ whole genome shotgun (WGS) entry which is preliminary data.</text>
</comment>